<dbReference type="SUPFAM" id="SSF52200">
    <property type="entry name" value="Toll/Interleukin receptor TIR domain"/>
    <property type="match status" value="1"/>
</dbReference>
<dbReference type="GO" id="GO:0061809">
    <property type="term" value="F:NAD+ nucleosidase activity, cyclic ADP-ribose generating"/>
    <property type="evidence" value="ECO:0007669"/>
    <property type="project" value="UniProtKB-EC"/>
</dbReference>
<accession>A0A392PJH4</accession>
<dbReference type="SMART" id="SM00255">
    <property type="entry name" value="TIR"/>
    <property type="match status" value="1"/>
</dbReference>
<organism evidence="6 7">
    <name type="scientific">Trifolium medium</name>
    <dbReference type="NCBI Taxonomy" id="97028"/>
    <lineage>
        <taxon>Eukaryota</taxon>
        <taxon>Viridiplantae</taxon>
        <taxon>Streptophyta</taxon>
        <taxon>Embryophyta</taxon>
        <taxon>Tracheophyta</taxon>
        <taxon>Spermatophyta</taxon>
        <taxon>Magnoliopsida</taxon>
        <taxon>eudicotyledons</taxon>
        <taxon>Gunneridae</taxon>
        <taxon>Pentapetalae</taxon>
        <taxon>rosids</taxon>
        <taxon>fabids</taxon>
        <taxon>Fabales</taxon>
        <taxon>Fabaceae</taxon>
        <taxon>Papilionoideae</taxon>
        <taxon>50 kb inversion clade</taxon>
        <taxon>NPAAA clade</taxon>
        <taxon>Hologalegina</taxon>
        <taxon>IRL clade</taxon>
        <taxon>Trifolieae</taxon>
        <taxon>Trifolium</taxon>
    </lineage>
</organism>
<dbReference type="PANTHER" id="PTHR32009:SF39">
    <property type="entry name" value="TIR DOMAIN-CONTAINING PROTEIN"/>
    <property type="match status" value="1"/>
</dbReference>
<dbReference type="PANTHER" id="PTHR32009">
    <property type="entry name" value="TMV RESISTANCE PROTEIN N-LIKE"/>
    <property type="match status" value="1"/>
</dbReference>
<dbReference type="Gene3D" id="3.40.50.10140">
    <property type="entry name" value="Toll/interleukin-1 receptor homology (TIR) domain"/>
    <property type="match status" value="1"/>
</dbReference>
<dbReference type="PROSITE" id="PS50104">
    <property type="entry name" value="TIR"/>
    <property type="match status" value="1"/>
</dbReference>
<keyword evidence="2" id="KW-0378">Hydrolase</keyword>
<name>A0A392PJH4_9FABA</name>
<feature type="non-terminal residue" evidence="6">
    <location>
        <position position="1"/>
    </location>
</feature>
<protein>
    <recommendedName>
        <fullName evidence="1">ADP-ribosyl cyclase/cyclic ADP-ribose hydrolase</fullName>
        <ecNumber evidence="1">3.2.2.6</ecNumber>
    </recommendedName>
</protein>
<reference evidence="6 7" key="1">
    <citation type="journal article" date="2018" name="Front. Plant Sci.">
        <title>Red Clover (Trifolium pratense) and Zigzag Clover (T. medium) - A Picture of Genomic Similarities and Differences.</title>
        <authorList>
            <person name="Dluhosova J."/>
            <person name="Istvanek J."/>
            <person name="Nedelnik J."/>
            <person name="Repkova J."/>
        </authorList>
    </citation>
    <scope>NUCLEOTIDE SEQUENCE [LARGE SCALE GENOMIC DNA]</scope>
    <source>
        <strain evidence="7">cv. 10/8</strain>
        <tissue evidence="6">Leaf</tissue>
    </source>
</reference>
<sequence>GPDSRNTFVDHLYAHLTGKGIFAFKDDKRLKKGESLLPQLLQAIQNSRISIIVFSKRYAKPTWCLEEMATIAECRKYFKQKVFITFYDVDPSHVRKQSGVYQNAFALHKKKFKRDSSKVVRWTRAMVDLAELVG</sequence>
<evidence type="ECO:0000313" key="7">
    <source>
        <dbReference type="Proteomes" id="UP000265520"/>
    </source>
</evidence>
<evidence type="ECO:0000313" key="6">
    <source>
        <dbReference type="EMBL" id="MCI11456.1"/>
    </source>
</evidence>
<keyword evidence="7" id="KW-1185">Reference proteome</keyword>
<dbReference type="InterPro" id="IPR000157">
    <property type="entry name" value="TIR_dom"/>
</dbReference>
<dbReference type="InterPro" id="IPR035897">
    <property type="entry name" value="Toll_tir_struct_dom_sf"/>
</dbReference>
<dbReference type="EC" id="3.2.2.6" evidence="1"/>
<evidence type="ECO:0000259" key="5">
    <source>
        <dbReference type="PROSITE" id="PS50104"/>
    </source>
</evidence>
<dbReference type="Proteomes" id="UP000265520">
    <property type="component" value="Unassembled WGS sequence"/>
</dbReference>
<dbReference type="GO" id="GO:0007165">
    <property type="term" value="P:signal transduction"/>
    <property type="evidence" value="ECO:0007669"/>
    <property type="project" value="InterPro"/>
</dbReference>
<evidence type="ECO:0000256" key="4">
    <source>
        <dbReference type="ARBA" id="ARBA00047304"/>
    </source>
</evidence>
<comment type="caution">
    <text evidence="6">The sequence shown here is derived from an EMBL/GenBank/DDBJ whole genome shotgun (WGS) entry which is preliminary data.</text>
</comment>
<keyword evidence="3" id="KW-0520">NAD</keyword>
<dbReference type="EMBL" id="LXQA010080217">
    <property type="protein sequence ID" value="MCI11456.1"/>
    <property type="molecule type" value="Genomic_DNA"/>
</dbReference>
<comment type="catalytic activity">
    <reaction evidence="4">
        <text>NAD(+) + H2O = ADP-D-ribose + nicotinamide + H(+)</text>
        <dbReference type="Rhea" id="RHEA:16301"/>
        <dbReference type="ChEBI" id="CHEBI:15377"/>
        <dbReference type="ChEBI" id="CHEBI:15378"/>
        <dbReference type="ChEBI" id="CHEBI:17154"/>
        <dbReference type="ChEBI" id="CHEBI:57540"/>
        <dbReference type="ChEBI" id="CHEBI:57967"/>
        <dbReference type="EC" id="3.2.2.6"/>
    </reaction>
    <physiologicalReaction direction="left-to-right" evidence="4">
        <dbReference type="Rhea" id="RHEA:16302"/>
    </physiologicalReaction>
</comment>
<evidence type="ECO:0000256" key="3">
    <source>
        <dbReference type="ARBA" id="ARBA00023027"/>
    </source>
</evidence>
<feature type="domain" description="TIR" evidence="5">
    <location>
        <begin position="1"/>
        <end position="127"/>
    </location>
</feature>
<dbReference type="Pfam" id="PF01582">
    <property type="entry name" value="TIR"/>
    <property type="match status" value="1"/>
</dbReference>
<dbReference type="AlphaFoldDB" id="A0A392PJH4"/>
<evidence type="ECO:0000256" key="2">
    <source>
        <dbReference type="ARBA" id="ARBA00022801"/>
    </source>
</evidence>
<evidence type="ECO:0000256" key="1">
    <source>
        <dbReference type="ARBA" id="ARBA00011982"/>
    </source>
</evidence>
<proteinExistence type="predicted"/>